<evidence type="ECO:0000313" key="9">
    <source>
        <dbReference type="EMBL" id="TQM61224.1"/>
    </source>
</evidence>
<dbReference type="InterPro" id="IPR001754">
    <property type="entry name" value="OMPdeCOase_dom"/>
</dbReference>
<dbReference type="Proteomes" id="UP000318331">
    <property type="component" value="Unassembled WGS sequence"/>
</dbReference>
<evidence type="ECO:0000259" key="8">
    <source>
        <dbReference type="SMART" id="SM00934"/>
    </source>
</evidence>
<dbReference type="InterPro" id="IPR013785">
    <property type="entry name" value="Aldolase_TIM"/>
</dbReference>
<keyword evidence="3" id="KW-0210">Decarboxylase</keyword>
<sequence>MSAVETFGSRLGAAILQRGRLCVGIDPHSYLLEQWGLADTAAGAREFSLRVLDAAAGHAAAVKPQIAFYERFGAAGYTVLEEVLVAAKQRELLSIADVKRGDVGTSVQAYGDAWLRPGSPLESDAMTISVFQGFGSIVHPLQYTIDSGKGLFLLAATSNPEARDIQRARVGPEGVTVAAHIVNEAQGWNERNRAVHPTEQGDIGSVGVVLGATLDLEEYGVSIAAQRKPALPVLAPGFGHQGAALSDAVRLFGSLTRATLVSESRSVLSAGPGAVASAVRERAELVKREVAL</sequence>
<feature type="domain" description="Orotidine 5'-phosphate decarboxylase" evidence="8">
    <location>
        <begin position="20"/>
        <end position="279"/>
    </location>
</feature>
<dbReference type="GO" id="GO:0006207">
    <property type="term" value="P:'de novo' pyrimidine nucleobase biosynthetic process"/>
    <property type="evidence" value="ECO:0007669"/>
    <property type="project" value="InterPro"/>
</dbReference>
<dbReference type="InterPro" id="IPR011995">
    <property type="entry name" value="OMPdecase_type-2"/>
</dbReference>
<evidence type="ECO:0000256" key="2">
    <source>
        <dbReference type="ARBA" id="ARBA00008847"/>
    </source>
</evidence>
<proteinExistence type="inferred from homology"/>
<keyword evidence="10" id="KW-1185">Reference proteome</keyword>
<reference evidence="9 10" key="1">
    <citation type="submission" date="2019-06" db="EMBL/GenBank/DDBJ databases">
        <title>Sequencing the genomes of 1000 actinobacteria strains.</title>
        <authorList>
            <person name="Klenk H.-P."/>
        </authorList>
    </citation>
    <scope>NUCLEOTIDE SEQUENCE [LARGE SCALE GENOMIC DNA]</scope>
    <source>
        <strain evidence="9 10">DSM 18031</strain>
    </source>
</reference>
<dbReference type="PANTHER" id="PTHR43375:SF1">
    <property type="entry name" value="OROTIDINE 5'-PHOSPHATE DECARBOXYLASE"/>
    <property type="match status" value="1"/>
</dbReference>
<evidence type="ECO:0000256" key="7">
    <source>
        <dbReference type="NCBIfam" id="TIGR02127"/>
    </source>
</evidence>
<dbReference type="InterPro" id="IPR011060">
    <property type="entry name" value="RibuloseP-bd_barrel"/>
</dbReference>
<evidence type="ECO:0000256" key="5">
    <source>
        <dbReference type="ARBA" id="ARBA00023239"/>
    </source>
</evidence>
<organism evidence="9 10">
    <name type="scientific">Klugiella xanthotipulae</name>
    <dbReference type="NCBI Taxonomy" id="244735"/>
    <lineage>
        <taxon>Bacteria</taxon>
        <taxon>Bacillati</taxon>
        <taxon>Actinomycetota</taxon>
        <taxon>Actinomycetes</taxon>
        <taxon>Micrococcales</taxon>
        <taxon>Microbacteriaceae</taxon>
        <taxon>Klugiella</taxon>
    </lineage>
</organism>
<dbReference type="RefSeq" id="WP_141918371.1">
    <property type="nucleotide sequence ID" value="NZ_BAAAYS010000004.1"/>
</dbReference>
<dbReference type="GO" id="GO:0004590">
    <property type="term" value="F:orotidine-5'-phosphate decarboxylase activity"/>
    <property type="evidence" value="ECO:0007669"/>
    <property type="project" value="UniProtKB-UniRule"/>
</dbReference>
<comment type="pathway">
    <text evidence="1">Pyrimidine metabolism; UMP biosynthesis via de novo pathway; UMP from orotate: step 2/2.</text>
</comment>
<evidence type="ECO:0000256" key="1">
    <source>
        <dbReference type="ARBA" id="ARBA00004861"/>
    </source>
</evidence>
<dbReference type="CDD" id="cd04725">
    <property type="entry name" value="OMP_decarboxylase_like"/>
    <property type="match status" value="1"/>
</dbReference>
<name>A0A543HSI4_9MICO</name>
<evidence type="ECO:0000256" key="3">
    <source>
        <dbReference type="ARBA" id="ARBA00022793"/>
    </source>
</evidence>
<dbReference type="Gene3D" id="3.20.20.70">
    <property type="entry name" value="Aldolase class I"/>
    <property type="match status" value="1"/>
</dbReference>
<dbReference type="AlphaFoldDB" id="A0A543HSI4"/>
<dbReference type="UniPathway" id="UPA00070">
    <property type="reaction ID" value="UER00120"/>
</dbReference>
<evidence type="ECO:0000256" key="6">
    <source>
        <dbReference type="ARBA" id="ARBA00049157"/>
    </source>
</evidence>
<dbReference type="GO" id="GO:0044205">
    <property type="term" value="P:'de novo' UMP biosynthetic process"/>
    <property type="evidence" value="ECO:0007669"/>
    <property type="project" value="UniProtKB-UniPathway"/>
</dbReference>
<dbReference type="SUPFAM" id="SSF51366">
    <property type="entry name" value="Ribulose-phoshate binding barrel"/>
    <property type="match status" value="1"/>
</dbReference>
<accession>A0A543HSI4</accession>
<dbReference type="SMART" id="SM00934">
    <property type="entry name" value="OMPdecase"/>
    <property type="match status" value="1"/>
</dbReference>
<protein>
    <recommendedName>
        <fullName evidence="7">Orotidine-5'-phosphate decarboxylase</fullName>
        <ecNumber evidence="7">4.1.1.23</ecNumber>
    </recommendedName>
</protein>
<comment type="similarity">
    <text evidence="2">Belongs to the OMP decarboxylase family. Type 2 subfamily.</text>
</comment>
<dbReference type="EMBL" id="VFPN01000003">
    <property type="protein sequence ID" value="TQM61224.1"/>
    <property type="molecule type" value="Genomic_DNA"/>
</dbReference>
<keyword evidence="4" id="KW-0665">Pyrimidine biosynthesis</keyword>
<evidence type="ECO:0000256" key="4">
    <source>
        <dbReference type="ARBA" id="ARBA00022975"/>
    </source>
</evidence>
<dbReference type="PANTHER" id="PTHR43375">
    <property type="entry name" value="OROTIDINE 5'-PHOSPHATE DECARBOXYLASE"/>
    <property type="match status" value="1"/>
</dbReference>
<dbReference type="NCBIfam" id="TIGR02127">
    <property type="entry name" value="pyrF_sub2"/>
    <property type="match status" value="1"/>
</dbReference>
<dbReference type="OrthoDB" id="9808470at2"/>
<keyword evidence="5" id="KW-0456">Lyase</keyword>
<dbReference type="Pfam" id="PF00215">
    <property type="entry name" value="OMPdecase"/>
    <property type="match status" value="1"/>
</dbReference>
<evidence type="ECO:0000313" key="10">
    <source>
        <dbReference type="Proteomes" id="UP000318331"/>
    </source>
</evidence>
<gene>
    <name evidence="9" type="ORF">FB466_2165</name>
</gene>
<comment type="caution">
    <text evidence="9">The sequence shown here is derived from an EMBL/GenBank/DDBJ whole genome shotgun (WGS) entry which is preliminary data.</text>
</comment>
<comment type="catalytic activity">
    <reaction evidence="6">
        <text>orotidine 5'-phosphate + H(+) = UMP + CO2</text>
        <dbReference type="Rhea" id="RHEA:11596"/>
        <dbReference type="ChEBI" id="CHEBI:15378"/>
        <dbReference type="ChEBI" id="CHEBI:16526"/>
        <dbReference type="ChEBI" id="CHEBI:57538"/>
        <dbReference type="ChEBI" id="CHEBI:57865"/>
        <dbReference type="EC" id="4.1.1.23"/>
    </reaction>
</comment>
<dbReference type="EC" id="4.1.1.23" evidence="7"/>